<evidence type="ECO:0000313" key="2">
    <source>
        <dbReference type="EMBL" id="SBS96842.1"/>
    </source>
</evidence>
<gene>
    <name evidence="2" type="ORF">PMALA_057250</name>
</gene>
<dbReference type="AlphaFoldDB" id="A0A1A8WV85"/>
<dbReference type="EMBL" id="FLQW01004391">
    <property type="protein sequence ID" value="SBS96842.1"/>
    <property type="molecule type" value="Genomic_DNA"/>
</dbReference>
<reference evidence="3" key="1">
    <citation type="submission" date="2016-05" db="EMBL/GenBank/DDBJ databases">
        <authorList>
            <person name="Naeem Raeece"/>
        </authorList>
    </citation>
    <scope>NUCLEOTIDE SEQUENCE [LARGE SCALE GENOMIC DNA]</scope>
</reference>
<evidence type="ECO:0000313" key="3">
    <source>
        <dbReference type="Proteomes" id="UP000078597"/>
    </source>
</evidence>
<dbReference type="Proteomes" id="UP000078597">
    <property type="component" value="Unassembled WGS sequence"/>
</dbReference>
<dbReference type="VEuPathDB" id="PlasmoDB:PmUG01_14078100"/>
<name>A0A1A8WV85_PLAMA</name>
<organism evidence="2 3">
    <name type="scientific">Plasmodium malariae</name>
    <dbReference type="NCBI Taxonomy" id="5858"/>
    <lineage>
        <taxon>Eukaryota</taxon>
        <taxon>Sar</taxon>
        <taxon>Alveolata</taxon>
        <taxon>Apicomplexa</taxon>
        <taxon>Aconoidasida</taxon>
        <taxon>Haemosporida</taxon>
        <taxon>Plasmodiidae</taxon>
        <taxon>Plasmodium</taxon>
        <taxon>Plasmodium (Plasmodium)</taxon>
    </lineage>
</organism>
<sequence>MQPISREGKNEIPEFNRNQEAKKLEEDLENKERILKELSSHIKENHNADNITFEELDTLELNSGDSVLKCDDSEERSLMNDEEIKRYLKKRKKKRKK</sequence>
<evidence type="ECO:0000256" key="1">
    <source>
        <dbReference type="SAM" id="MobiDB-lite"/>
    </source>
</evidence>
<proteinExistence type="predicted"/>
<protein>
    <submittedName>
        <fullName evidence="2">Uncharacterized protein</fullName>
    </submittedName>
</protein>
<accession>A0A1A8WV85</accession>
<feature type="region of interest" description="Disordered" evidence="1">
    <location>
        <begin position="1"/>
        <end position="26"/>
    </location>
</feature>